<dbReference type="EMBL" id="JBAFSM010000008">
    <property type="protein sequence ID" value="MEG3436546.1"/>
    <property type="molecule type" value="Genomic_DNA"/>
</dbReference>
<dbReference type="AlphaFoldDB" id="A0AAW9QSB5"/>
<sequence length="375" mass="41673">MDTSKGTDRVDRPVSEDEERENRSQALGAWLSSEGPFVLRLETEFAARVGRDHAIAVRDGSTALDLAIASLGIGRDDEVILPTFTSVTTATAIARTGAILVFIDSDPLTWNLDVNRIEAKITPKTRAILVTHTYGWPVEMTPVLQLAEKYGLWTIEDAAELHGQTYRGQPCGSFGDIATFCFYRDRLVTPGEGGIIVTDNATLAERCRQLRDLSARSAAVLSGEETDRNPRMNNFQAALGFAHLERLEEFIARKRRIGELYMELLADVPGLQLPISSTDRAENLYSVYGLVLLDGVPLDAREMTRQLVERGIETRPFFYPVHEQPEFREKSGSPGETFPVAERLYRRGFKIPSGTTLKDEQIVKVATAIQQILSS</sequence>
<comment type="caution">
    <text evidence="3">The sequence shown here is derived from an EMBL/GenBank/DDBJ whole genome shotgun (WGS) entry which is preliminary data.</text>
</comment>
<evidence type="ECO:0000313" key="3">
    <source>
        <dbReference type="EMBL" id="MEG3436546.1"/>
    </source>
</evidence>
<dbReference type="PANTHER" id="PTHR30244">
    <property type="entry name" value="TRANSAMINASE"/>
    <property type="match status" value="1"/>
</dbReference>
<dbReference type="InterPro" id="IPR015422">
    <property type="entry name" value="PyrdxlP-dep_Trfase_small"/>
</dbReference>
<accession>A0AAW9QSB5</accession>
<organism evidence="3 4">
    <name type="scientific">Pannus brasiliensis CCIBt3594</name>
    <dbReference type="NCBI Taxonomy" id="1427578"/>
    <lineage>
        <taxon>Bacteria</taxon>
        <taxon>Bacillati</taxon>
        <taxon>Cyanobacteriota</taxon>
        <taxon>Cyanophyceae</taxon>
        <taxon>Oscillatoriophycideae</taxon>
        <taxon>Chroococcales</taxon>
        <taxon>Microcystaceae</taxon>
        <taxon>Pannus</taxon>
    </lineage>
</organism>
<dbReference type="PANTHER" id="PTHR30244:SF34">
    <property type="entry name" value="DTDP-4-AMINO-4,6-DIDEOXYGALACTOSE TRANSAMINASE"/>
    <property type="match status" value="1"/>
</dbReference>
<protein>
    <submittedName>
        <fullName evidence="3">DegT/DnrJ/EryC1/StrS family aminotransferase</fullName>
        <ecNumber evidence="3">2.6.1.-</ecNumber>
    </submittedName>
</protein>
<name>A0AAW9QSB5_9CHRO</name>
<dbReference type="GO" id="GO:0008483">
    <property type="term" value="F:transaminase activity"/>
    <property type="evidence" value="ECO:0007669"/>
    <property type="project" value="UniProtKB-KW"/>
</dbReference>
<keyword evidence="3" id="KW-0032">Aminotransferase</keyword>
<dbReference type="InterPro" id="IPR015421">
    <property type="entry name" value="PyrdxlP-dep_Trfase_major"/>
</dbReference>
<feature type="region of interest" description="Disordered" evidence="2">
    <location>
        <begin position="1"/>
        <end position="26"/>
    </location>
</feature>
<evidence type="ECO:0000313" key="4">
    <source>
        <dbReference type="Proteomes" id="UP001328733"/>
    </source>
</evidence>
<keyword evidence="4" id="KW-1185">Reference proteome</keyword>
<dbReference type="SUPFAM" id="SSF53383">
    <property type="entry name" value="PLP-dependent transferases"/>
    <property type="match status" value="1"/>
</dbReference>
<proteinExistence type="inferred from homology"/>
<dbReference type="Gene3D" id="3.40.640.10">
    <property type="entry name" value="Type I PLP-dependent aspartate aminotransferase-like (Major domain)"/>
    <property type="match status" value="1"/>
</dbReference>
<dbReference type="GO" id="GO:0000271">
    <property type="term" value="P:polysaccharide biosynthetic process"/>
    <property type="evidence" value="ECO:0007669"/>
    <property type="project" value="TreeGrafter"/>
</dbReference>
<evidence type="ECO:0000256" key="1">
    <source>
        <dbReference type="RuleBase" id="RU004508"/>
    </source>
</evidence>
<evidence type="ECO:0000256" key="2">
    <source>
        <dbReference type="SAM" id="MobiDB-lite"/>
    </source>
</evidence>
<dbReference type="CDD" id="cd00616">
    <property type="entry name" value="AHBA_syn"/>
    <property type="match status" value="1"/>
</dbReference>
<reference evidence="3 4" key="1">
    <citation type="submission" date="2024-01" db="EMBL/GenBank/DDBJ databases">
        <title>Genomic insights into the taxonomy and metabolism of the cyanobacterium Pannus brasiliensis CCIBt3594.</title>
        <authorList>
            <person name="Machado M."/>
            <person name="Botero N.B."/>
            <person name="Andreote A.P.D."/>
            <person name="Feitosa A.M.T."/>
            <person name="Popin R."/>
            <person name="Sivonen K."/>
            <person name="Fiore M.F."/>
        </authorList>
    </citation>
    <scope>NUCLEOTIDE SEQUENCE [LARGE SCALE GENOMIC DNA]</scope>
    <source>
        <strain evidence="3 4">CCIBt3594</strain>
    </source>
</reference>
<dbReference type="RefSeq" id="WP_332864003.1">
    <property type="nucleotide sequence ID" value="NZ_JBAFSM010000008.1"/>
</dbReference>
<dbReference type="GO" id="GO:0030170">
    <property type="term" value="F:pyridoxal phosphate binding"/>
    <property type="evidence" value="ECO:0007669"/>
    <property type="project" value="TreeGrafter"/>
</dbReference>
<keyword evidence="3" id="KW-0808">Transferase</keyword>
<gene>
    <name evidence="3" type="ORF">V0288_05390</name>
</gene>
<feature type="compositionally biased region" description="Basic and acidic residues" evidence="2">
    <location>
        <begin position="1"/>
        <end position="23"/>
    </location>
</feature>
<dbReference type="InterPro" id="IPR000653">
    <property type="entry name" value="DegT/StrS_aminotransferase"/>
</dbReference>
<dbReference type="EC" id="2.6.1.-" evidence="3"/>
<comment type="similarity">
    <text evidence="1">Belongs to the DegT/DnrJ/EryC1 family.</text>
</comment>
<dbReference type="PIRSF" id="PIRSF000390">
    <property type="entry name" value="PLP_StrS"/>
    <property type="match status" value="1"/>
</dbReference>
<keyword evidence="1" id="KW-0663">Pyridoxal phosphate</keyword>
<dbReference type="Gene3D" id="3.90.1150.10">
    <property type="entry name" value="Aspartate Aminotransferase, domain 1"/>
    <property type="match status" value="1"/>
</dbReference>
<dbReference type="Pfam" id="PF01041">
    <property type="entry name" value="DegT_DnrJ_EryC1"/>
    <property type="match status" value="1"/>
</dbReference>
<dbReference type="Proteomes" id="UP001328733">
    <property type="component" value="Unassembled WGS sequence"/>
</dbReference>
<dbReference type="InterPro" id="IPR015424">
    <property type="entry name" value="PyrdxlP-dep_Trfase"/>
</dbReference>